<gene>
    <name evidence="1" type="ORF">PMEL_200152</name>
</gene>
<protein>
    <submittedName>
        <fullName evidence="1">Uncharacterized protein</fullName>
    </submittedName>
</protein>
<evidence type="ECO:0000313" key="2">
    <source>
        <dbReference type="Proteomes" id="UP000267517"/>
    </source>
</evidence>
<organism evidence="1 2">
    <name type="scientific">Prevotella melaninogenica</name>
    <dbReference type="NCBI Taxonomy" id="28132"/>
    <lineage>
        <taxon>Bacteria</taxon>
        <taxon>Pseudomonadati</taxon>
        <taxon>Bacteroidota</taxon>
        <taxon>Bacteroidia</taxon>
        <taxon>Bacteroidales</taxon>
        <taxon>Prevotellaceae</taxon>
        <taxon>Prevotella</taxon>
    </lineage>
</organism>
<dbReference type="Proteomes" id="UP000267517">
    <property type="component" value="Chromosome II"/>
</dbReference>
<dbReference type="EMBL" id="AP018050">
    <property type="protein sequence ID" value="BBA29637.1"/>
    <property type="molecule type" value="Genomic_DNA"/>
</dbReference>
<sequence>MSFLTPSRSLDHNMYNSYYYICLGFNDRLELKLNKKEVYRWMHKYKKVGWNDQPTNFPLHLKI</sequence>
<evidence type="ECO:0000313" key="1">
    <source>
        <dbReference type="EMBL" id="BBA29637.1"/>
    </source>
</evidence>
<name>A0A250KIQ9_9BACT</name>
<proteinExistence type="predicted"/>
<accession>A0A250KIQ9</accession>
<reference evidence="1 2" key="1">
    <citation type="submission" date="2017-05" db="EMBL/GenBank/DDBJ databases">
        <title>whole genome sequence of Prevotella melaninogenica GAI 07411.</title>
        <authorList>
            <person name="Kondo Y."/>
            <person name="Hoshino T."/>
        </authorList>
    </citation>
    <scope>NUCLEOTIDE SEQUENCE [LARGE SCALE GENOMIC DNA]</scope>
    <source>
        <strain evidence="1 2">GAI 07411</strain>
    </source>
</reference>
<dbReference type="AlphaFoldDB" id="A0A250KIQ9"/>